<dbReference type="STRING" id="530564.Psta_3272"/>
<keyword evidence="3" id="KW-1185">Reference proteome</keyword>
<accession>D2QX96</accession>
<dbReference type="PANTHER" id="PTHR43685">
    <property type="entry name" value="GLYCOSYLTRANSFERASE"/>
    <property type="match status" value="1"/>
</dbReference>
<dbReference type="GO" id="GO:0016740">
    <property type="term" value="F:transferase activity"/>
    <property type="evidence" value="ECO:0007669"/>
    <property type="project" value="UniProtKB-KW"/>
</dbReference>
<dbReference type="SUPFAM" id="SSF53448">
    <property type="entry name" value="Nucleotide-diphospho-sugar transferases"/>
    <property type="match status" value="1"/>
</dbReference>
<reference evidence="2 3" key="1">
    <citation type="journal article" date="2009" name="Stand. Genomic Sci.">
        <title>Complete genome sequence of Pirellula staleyi type strain (ATCC 27377).</title>
        <authorList>
            <person name="Clum A."/>
            <person name="Tindall B.J."/>
            <person name="Sikorski J."/>
            <person name="Ivanova N."/>
            <person name="Mavrommatis K."/>
            <person name="Lucas S."/>
            <person name="Glavina del Rio T."/>
            <person name="Nolan M."/>
            <person name="Chen F."/>
            <person name="Tice H."/>
            <person name="Pitluck S."/>
            <person name="Cheng J.F."/>
            <person name="Chertkov O."/>
            <person name="Brettin T."/>
            <person name="Han C."/>
            <person name="Detter J.C."/>
            <person name="Kuske C."/>
            <person name="Bruce D."/>
            <person name="Goodwin L."/>
            <person name="Ovchinikova G."/>
            <person name="Pati A."/>
            <person name="Mikhailova N."/>
            <person name="Chen A."/>
            <person name="Palaniappan K."/>
            <person name="Land M."/>
            <person name="Hauser L."/>
            <person name="Chang Y.J."/>
            <person name="Jeffries C.D."/>
            <person name="Chain P."/>
            <person name="Rohde M."/>
            <person name="Goker M."/>
            <person name="Bristow J."/>
            <person name="Eisen J.A."/>
            <person name="Markowitz V."/>
            <person name="Hugenholtz P."/>
            <person name="Kyrpides N.C."/>
            <person name="Klenk H.P."/>
            <person name="Lapidus A."/>
        </authorList>
    </citation>
    <scope>NUCLEOTIDE SEQUENCE [LARGE SCALE GENOMIC DNA]</scope>
    <source>
        <strain evidence="3">ATCC 27377 / DSM 6068 / ICPB 4128</strain>
    </source>
</reference>
<evidence type="ECO:0000313" key="3">
    <source>
        <dbReference type="Proteomes" id="UP000001887"/>
    </source>
</evidence>
<dbReference type="HOGENOM" id="CLU_492470_0_0_0"/>
<dbReference type="CAZy" id="GT2">
    <property type="family name" value="Glycosyltransferase Family 2"/>
</dbReference>
<dbReference type="PANTHER" id="PTHR43685:SF2">
    <property type="entry name" value="GLYCOSYLTRANSFERASE 2-LIKE DOMAIN-CONTAINING PROTEIN"/>
    <property type="match status" value="1"/>
</dbReference>
<dbReference type="CDD" id="cd00761">
    <property type="entry name" value="Glyco_tranf_GTA_type"/>
    <property type="match status" value="1"/>
</dbReference>
<protein>
    <submittedName>
        <fullName evidence="2">Glycosyl transferase family 2</fullName>
    </submittedName>
</protein>
<organism evidence="2 3">
    <name type="scientific">Pirellula staleyi (strain ATCC 27377 / DSM 6068 / ICPB 4128)</name>
    <name type="common">Pirella staleyi</name>
    <dbReference type="NCBI Taxonomy" id="530564"/>
    <lineage>
        <taxon>Bacteria</taxon>
        <taxon>Pseudomonadati</taxon>
        <taxon>Planctomycetota</taxon>
        <taxon>Planctomycetia</taxon>
        <taxon>Pirellulales</taxon>
        <taxon>Pirellulaceae</taxon>
        <taxon>Pirellula</taxon>
    </lineage>
</organism>
<dbReference type="InterPro" id="IPR001173">
    <property type="entry name" value="Glyco_trans_2-like"/>
</dbReference>
<dbReference type="OrthoDB" id="9772170at2"/>
<proteinExistence type="predicted"/>
<dbReference type="eggNOG" id="COG1215">
    <property type="taxonomic scope" value="Bacteria"/>
</dbReference>
<dbReference type="Proteomes" id="UP000001887">
    <property type="component" value="Chromosome"/>
</dbReference>
<dbReference type="InterPro" id="IPR050834">
    <property type="entry name" value="Glycosyltransf_2"/>
</dbReference>
<gene>
    <name evidence="2" type="ordered locus">Psta_3272</name>
</gene>
<evidence type="ECO:0000313" key="2">
    <source>
        <dbReference type="EMBL" id="ADB17936.1"/>
    </source>
</evidence>
<dbReference type="Gene3D" id="3.40.50.150">
    <property type="entry name" value="Vaccinia Virus protein VP39"/>
    <property type="match status" value="1"/>
</dbReference>
<dbReference type="InterPro" id="IPR029063">
    <property type="entry name" value="SAM-dependent_MTases_sf"/>
</dbReference>
<dbReference type="EMBL" id="CP001848">
    <property type="protein sequence ID" value="ADB17936.1"/>
    <property type="molecule type" value="Genomic_DNA"/>
</dbReference>
<dbReference type="Gene3D" id="3.90.550.10">
    <property type="entry name" value="Spore Coat Polysaccharide Biosynthesis Protein SpsA, Chain A"/>
    <property type="match status" value="1"/>
</dbReference>
<name>D2QX96_PIRSD</name>
<evidence type="ECO:0000259" key="1">
    <source>
        <dbReference type="Pfam" id="PF00535"/>
    </source>
</evidence>
<dbReference type="InterPro" id="IPR029044">
    <property type="entry name" value="Nucleotide-diphossugar_trans"/>
</dbReference>
<dbReference type="Pfam" id="PF00535">
    <property type="entry name" value="Glycos_transf_2"/>
    <property type="match status" value="1"/>
</dbReference>
<feature type="domain" description="Glycosyltransferase 2-like" evidence="1">
    <location>
        <begin position="251"/>
        <end position="382"/>
    </location>
</feature>
<dbReference type="AlphaFoldDB" id="D2QX96"/>
<keyword evidence="2" id="KW-0808">Transferase</keyword>
<sequence length="553" mass="61781">MSIASSSKSSTTLFSNIRDAVRVLRGRPLKYSQLARGSGHPNSQPRPQGIRTPADLSLATLRANEVPLLQKLVRQSQQYPGPIIEVGTLLGNTTTTLALHKAPEQKIITVDLYCWNPWGITPDAHFTLTRQMLRYLIEAGHVEQIRMDKNEFFRTYKGPAPSMVFLDAIHDYTETKKDILWAQDIGAKIISGHDYCEQFPGVVEVVNEFGGPAELGGTVWVLPSKENKTFAAPAAVSKTPSGQDIKLETASIVIPAYNAAPYIGEALADIEIQTYKSWEVIVIEDGTNDGTQQLVEDFQRRNPNHRVVYERFPENRGVSAARNHAFTLCQGDLIAFLDADDRWDPTHLEARIEQLTRSGCDIAYGPVEMFDTKTNQSMGNWGPTSEELADFPDSLFSRTLMQPSGVVAKMSVVRDVGGFSTSLKWAEDLDYWLRCVQKGKKFSYSPKVTSRYRKGVETAATSRIADCAASSAGVCKSHINIFPQGRAKRRKQVAAKYISAVNLRRRQERGNKSRELDRQLAQLRLEAWKLQKHRVDLLAKSLAGYLKSLLPKK</sequence>
<dbReference type="KEGG" id="psl:Psta_3272"/>